<keyword evidence="2" id="KW-1185">Reference proteome</keyword>
<dbReference type="Pfam" id="PF04402">
    <property type="entry name" value="SIMPL"/>
    <property type="match status" value="1"/>
</dbReference>
<dbReference type="Proteomes" id="UP000256650">
    <property type="component" value="Unassembled WGS sequence"/>
</dbReference>
<accession>A0A3D8I8U6</accession>
<dbReference type="PANTHER" id="PTHR34387:SF2">
    <property type="entry name" value="SLR1258 PROTEIN"/>
    <property type="match status" value="1"/>
</dbReference>
<protein>
    <recommendedName>
        <fullName evidence="3">SIMPL domain-containing protein</fullName>
    </recommendedName>
</protein>
<organism evidence="1 2">
    <name type="scientific">Helicobacter ganmani</name>
    <dbReference type="NCBI Taxonomy" id="60246"/>
    <lineage>
        <taxon>Bacteria</taxon>
        <taxon>Pseudomonadati</taxon>
        <taxon>Campylobacterota</taxon>
        <taxon>Epsilonproteobacteria</taxon>
        <taxon>Campylobacterales</taxon>
        <taxon>Helicobacteraceae</taxon>
        <taxon>Helicobacter</taxon>
    </lineage>
</organism>
<dbReference type="PANTHER" id="PTHR34387">
    <property type="entry name" value="SLR1258 PROTEIN"/>
    <property type="match status" value="1"/>
</dbReference>
<dbReference type="OrthoDB" id="9806540at2"/>
<proteinExistence type="predicted"/>
<name>A0A3D8I8U6_9HELI</name>
<dbReference type="InterPro" id="IPR007497">
    <property type="entry name" value="SIMPL/DUF541"/>
</dbReference>
<evidence type="ECO:0000313" key="2">
    <source>
        <dbReference type="Proteomes" id="UP000256650"/>
    </source>
</evidence>
<dbReference type="PIRSF" id="PIRSF029033">
    <property type="entry name" value="UCP029033"/>
    <property type="match status" value="1"/>
</dbReference>
<dbReference type="GO" id="GO:0006974">
    <property type="term" value="P:DNA damage response"/>
    <property type="evidence" value="ECO:0007669"/>
    <property type="project" value="TreeGrafter"/>
</dbReference>
<dbReference type="GeneID" id="82536445"/>
<evidence type="ECO:0000313" key="1">
    <source>
        <dbReference type="EMBL" id="RDU61590.1"/>
    </source>
</evidence>
<dbReference type="AlphaFoldDB" id="A0A3D8I8U6"/>
<dbReference type="RefSeq" id="WP_115552292.1">
    <property type="nucleotide sequence ID" value="NZ_CAONBV010000048.1"/>
</dbReference>
<sequence>MDRIAVATLGLCLIACSIVFGVGANLAVKEFRAGERSVVVKGLSEQEVFADVMILPLRFRLANNDLHALYTEVERNSQKIVKFLEKMGFEKSEITIGSPNITDKLSNDYADDRRVTYRYSGSGEVILYTKQVELGREVFGRITELGQEGIAININTYDVEYSYTQLNSIKPQMIEESTLNAREAAQKFAKDSNSKLGRIKRATQGQFSISNRDQNTQHIKNVRVVSTVEYYLED</sequence>
<comment type="caution">
    <text evidence="1">The sequence shown here is derived from an EMBL/GenBank/DDBJ whole genome shotgun (WGS) entry which is preliminary data.</text>
</comment>
<dbReference type="InterPro" id="IPR052022">
    <property type="entry name" value="26kDa_periplasmic_antigen"/>
</dbReference>
<dbReference type="InterPro" id="IPR016907">
    <property type="entry name" value="UCP029033"/>
</dbReference>
<gene>
    <name evidence="1" type="ORF">CQA43_09145</name>
</gene>
<evidence type="ECO:0008006" key="3">
    <source>
        <dbReference type="Google" id="ProtNLM"/>
    </source>
</evidence>
<reference evidence="1 2" key="1">
    <citation type="submission" date="2018-04" db="EMBL/GenBank/DDBJ databases">
        <title>Novel Campyloabacter and Helicobacter Species and Strains.</title>
        <authorList>
            <person name="Mannion A.J."/>
            <person name="Shen Z."/>
            <person name="Fox J.G."/>
        </authorList>
    </citation>
    <scope>NUCLEOTIDE SEQUENCE [LARGE SCALE GENOMIC DNA]</scope>
    <source>
        <strain evidence="1 2">MIT 99-5101</strain>
    </source>
</reference>
<dbReference type="EMBL" id="NXLS01000014">
    <property type="protein sequence ID" value="RDU61590.1"/>
    <property type="molecule type" value="Genomic_DNA"/>
</dbReference>